<comment type="caution">
    <text evidence="11">The sequence shown here is derived from an EMBL/GenBank/DDBJ whole genome shotgun (WGS) entry which is preliminary data.</text>
</comment>
<dbReference type="InterPro" id="IPR046826">
    <property type="entry name" value="PDH_N"/>
</dbReference>
<dbReference type="SUPFAM" id="SSF51735">
    <property type="entry name" value="NAD(P)-binding Rossmann-fold domains"/>
    <property type="match status" value="1"/>
</dbReference>
<dbReference type="Pfam" id="PF02153">
    <property type="entry name" value="PDH_N"/>
    <property type="match status" value="1"/>
</dbReference>
<keyword evidence="6 11" id="KW-0560">Oxidoreductase</keyword>
<keyword evidence="12" id="KW-1185">Reference proteome</keyword>
<dbReference type="Gene3D" id="1.10.3660.10">
    <property type="entry name" value="6-phosphogluconate dehydrogenase C-terminal like domain"/>
    <property type="match status" value="1"/>
</dbReference>
<dbReference type="GO" id="GO:0006571">
    <property type="term" value="P:tyrosine biosynthetic process"/>
    <property type="evidence" value="ECO:0007669"/>
    <property type="project" value="UniProtKB-KW"/>
</dbReference>
<evidence type="ECO:0000313" key="12">
    <source>
        <dbReference type="Proteomes" id="UP000581135"/>
    </source>
</evidence>
<dbReference type="PANTHER" id="PTHR21363">
    <property type="entry name" value="PREPHENATE DEHYDROGENASE"/>
    <property type="match status" value="1"/>
</dbReference>
<dbReference type="GO" id="GO:0008977">
    <property type="term" value="F:prephenate dehydrogenase (NAD+) activity"/>
    <property type="evidence" value="ECO:0007669"/>
    <property type="project" value="UniProtKB-EC"/>
</dbReference>
<name>A0A839SWN7_9PROT</name>
<keyword evidence="8" id="KW-0057">Aromatic amino acid biosynthesis</keyword>
<dbReference type="InterPro" id="IPR036291">
    <property type="entry name" value="NAD(P)-bd_dom_sf"/>
</dbReference>
<dbReference type="PROSITE" id="PS51176">
    <property type="entry name" value="PDH_ADH"/>
    <property type="match status" value="1"/>
</dbReference>
<dbReference type="SUPFAM" id="SSF48179">
    <property type="entry name" value="6-phosphogluconate dehydrogenase C-terminal domain-like"/>
    <property type="match status" value="1"/>
</dbReference>
<dbReference type="EMBL" id="JACHXA010000006">
    <property type="protein sequence ID" value="MBB3066084.1"/>
    <property type="molecule type" value="Genomic_DNA"/>
</dbReference>
<evidence type="ECO:0000256" key="1">
    <source>
        <dbReference type="ARBA" id="ARBA00005067"/>
    </source>
</evidence>
<dbReference type="InterPro" id="IPR008927">
    <property type="entry name" value="6-PGluconate_DH-like_C_sf"/>
</dbReference>
<dbReference type="FunFam" id="1.10.3660.10:FF:000003">
    <property type="entry name" value="Prephenate dehydrogenase"/>
    <property type="match status" value="1"/>
</dbReference>
<evidence type="ECO:0000256" key="3">
    <source>
        <dbReference type="ARBA" id="ARBA00012068"/>
    </source>
</evidence>
<dbReference type="GO" id="GO:0070403">
    <property type="term" value="F:NAD+ binding"/>
    <property type="evidence" value="ECO:0007669"/>
    <property type="project" value="InterPro"/>
</dbReference>
<dbReference type="InterPro" id="IPR003099">
    <property type="entry name" value="Prephen_DH"/>
</dbReference>
<dbReference type="InterPro" id="IPR050812">
    <property type="entry name" value="Preph/Arog_dehydrog"/>
</dbReference>
<dbReference type="AlphaFoldDB" id="A0A839SWN7"/>
<dbReference type="Proteomes" id="UP000581135">
    <property type="component" value="Unassembled WGS sequence"/>
</dbReference>
<dbReference type="Gene3D" id="3.40.50.720">
    <property type="entry name" value="NAD(P)-binding Rossmann-like Domain"/>
    <property type="match status" value="1"/>
</dbReference>
<comment type="similarity">
    <text evidence="2">Belongs to the prephenate/arogenate dehydrogenase family.</text>
</comment>
<dbReference type="FunFam" id="3.40.50.720:FF:000208">
    <property type="entry name" value="Prephenate dehydrogenase"/>
    <property type="match status" value="1"/>
</dbReference>
<evidence type="ECO:0000256" key="6">
    <source>
        <dbReference type="ARBA" id="ARBA00023002"/>
    </source>
</evidence>
<evidence type="ECO:0000256" key="5">
    <source>
        <dbReference type="ARBA" id="ARBA00022605"/>
    </source>
</evidence>
<keyword evidence="7" id="KW-0520">NAD</keyword>
<evidence type="ECO:0000256" key="4">
    <source>
        <dbReference type="ARBA" id="ARBA00022498"/>
    </source>
</evidence>
<dbReference type="Pfam" id="PF20463">
    <property type="entry name" value="PDH_C"/>
    <property type="match status" value="1"/>
</dbReference>
<evidence type="ECO:0000256" key="8">
    <source>
        <dbReference type="ARBA" id="ARBA00023141"/>
    </source>
</evidence>
<dbReference type="EC" id="1.3.1.12" evidence="3"/>
<gene>
    <name evidence="11" type="ORF">FHR98_002387</name>
</gene>
<dbReference type="InterPro" id="IPR046825">
    <property type="entry name" value="PDH_C"/>
</dbReference>
<dbReference type="NCBIfam" id="NF005694">
    <property type="entry name" value="PRK07502.1"/>
    <property type="match status" value="1"/>
</dbReference>
<keyword evidence="5" id="KW-0028">Amino-acid biosynthesis</keyword>
<dbReference type="GO" id="GO:0004665">
    <property type="term" value="F:prephenate dehydrogenase (NADP+) activity"/>
    <property type="evidence" value="ECO:0007669"/>
    <property type="project" value="InterPro"/>
</dbReference>
<sequence length="312" mass="33806">MTSATPLFGRVCLLGVGLIGGSLAINLREKSLAREIVGVARRQETREQIKKLGLADTVTGDAAEAVRGSDLIIFSTPVGSYAALGEAISGAFKKGAIVTDVGSVKNAVIRDLGPFVPEGVHFVPGHPIAGTEHSGPAAAFGELFEDRYCILTPPPGTDDAAVKKVQALWEACGSTVQIMDAAHHDKVLGITSHLPHLIAYTIVATAQDLEEATRQEVIRYSASGFRDFTRIAASDPIMWRDIFLNNREAVLEILQRFTEDLTALQRAIRWGEGDVLETLFTRTREIRRGVVELGQAGTFDTRERKTPEESED</sequence>
<accession>A0A839SWN7</accession>
<dbReference type="RefSeq" id="WP_183416899.1">
    <property type="nucleotide sequence ID" value="NZ_JACHXA010000006.1"/>
</dbReference>
<reference evidence="11 12" key="1">
    <citation type="submission" date="2020-08" db="EMBL/GenBank/DDBJ databases">
        <title>Genomic Encyclopedia of Type Strains, Phase III (KMG-III): the genomes of soil and plant-associated and newly described type strains.</title>
        <authorList>
            <person name="Whitman W."/>
        </authorList>
    </citation>
    <scope>NUCLEOTIDE SEQUENCE [LARGE SCALE GENOMIC DNA]</scope>
    <source>
        <strain evidence="11 12">CECT 8803</strain>
    </source>
</reference>
<proteinExistence type="inferred from homology"/>
<feature type="domain" description="Prephenate/arogenate dehydrogenase" evidence="10">
    <location>
        <begin position="9"/>
        <end position="298"/>
    </location>
</feature>
<evidence type="ECO:0000313" key="11">
    <source>
        <dbReference type="EMBL" id="MBB3066084.1"/>
    </source>
</evidence>
<evidence type="ECO:0000256" key="2">
    <source>
        <dbReference type="ARBA" id="ARBA00007964"/>
    </source>
</evidence>
<evidence type="ECO:0000256" key="7">
    <source>
        <dbReference type="ARBA" id="ARBA00023027"/>
    </source>
</evidence>
<keyword evidence="4" id="KW-0827">Tyrosine biosynthesis</keyword>
<comment type="pathway">
    <text evidence="1">Amino-acid biosynthesis; L-tyrosine biosynthesis; (4-hydroxyphenyl)pyruvate from prephenate (NAD(+) route): step 1/1.</text>
</comment>
<evidence type="ECO:0000256" key="9">
    <source>
        <dbReference type="ARBA" id="ARBA00049260"/>
    </source>
</evidence>
<organism evidence="11 12">
    <name type="scientific">Limibacillus halophilus</name>
    <dbReference type="NCBI Taxonomy" id="1579333"/>
    <lineage>
        <taxon>Bacteria</taxon>
        <taxon>Pseudomonadati</taxon>
        <taxon>Pseudomonadota</taxon>
        <taxon>Alphaproteobacteria</taxon>
        <taxon>Rhodospirillales</taxon>
        <taxon>Rhodovibrionaceae</taxon>
        <taxon>Limibacillus</taxon>
    </lineage>
</organism>
<dbReference type="PANTHER" id="PTHR21363:SF0">
    <property type="entry name" value="PREPHENATE DEHYDROGENASE [NADP(+)]"/>
    <property type="match status" value="1"/>
</dbReference>
<evidence type="ECO:0000259" key="10">
    <source>
        <dbReference type="PROSITE" id="PS51176"/>
    </source>
</evidence>
<comment type="catalytic activity">
    <reaction evidence="9">
        <text>prephenate + NAD(+) = 3-(4-hydroxyphenyl)pyruvate + CO2 + NADH</text>
        <dbReference type="Rhea" id="RHEA:13869"/>
        <dbReference type="ChEBI" id="CHEBI:16526"/>
        <dbReference type="ChEBI" id="CHEBI:29934"/>
        <dbReference type="ChEBI" id="CHEBI:36242"/>
        <dbReference type="ChEBI" id="CHEBI:57540"/>
        <dbReference type="ChEBI" id="CHEBI:57945"/>
        <dbReference type="EC" id="1.3.1.12"/>
    </reaction>
</comment>
<protein>
    <recommendedName>
        <fullName evidence="3">prephenate dehydrogenase</fullName>
        <ecNumber evidence="3">1.3.1.12</ecNumber>
    </recommendedName>
</protein>